<accession>A0A6A6EL57</accession>
<protein>
    <submittedName>
        <fullName evidence="3">Putative GPI anchored protein</fullName>
    </submittedName>
</protein>
<gene>
    <name evidence="3" type="ORF">K469DRAFT_656373</name>
</gene>
<feature type="signal peptide" evidence="1">
    <location>
        <begin position="1"/>
        <end position="22"/>
    </location>
</feature>
<dbReference type="InterPro" id="IPR058773">
    <property type="entry name" value="SGL_GH162"/>
</dbReference>
<dbReference type="CDD" id="cd24165">
    <property type="entry name" value="TfSGL-like"/>
    <property type="match status" value="1"/>
</dbReference>
<feature type="domain" description="Endo-beta-1,2-glucanase SGL" evidence="2">
    <location>
        <begin position="73"/>
        <end position="525"/>
    </location>
</feature>
<evidence type="ECO:0000313" key="4">
    <source>
        <dbReference type="Proteomes" id="UP000800200"/>
    </source>
</evidence>
<dbReference type="AlphaFoldDB" id="A0A6A6EL57"/>
<dbReference type="Pfam" id="PF26157">
    <property type="entry name" value="SGL_GH162"/>
    <property type="match status" value="1"/>
</dbReference>
<keyword evidence="4" id="KW-1185">Reference proteome</keyword>
<evidence type="ECO:0000259" key="2">
    <source>
        <dbReference type="Pfam" id="PF26157"/>
    </source>
</evidence>
<sequence>MISVELLLVSIFLFSLTPIAKTSRVPSVPSCRFSPQYSRDDVLTNPDAFVWDLLYWEGRFHQNNIRYNSANGMTYDGTLLDPGTGLNNLGGLHPFSAASKESLHIMVLAHCIAGDPLAARFFSPEKPEQAAAIAFDIMQKKLEAYLKFNQTYPGFGGFLPWFVSNETDIRPTSDWVNRVPALDNGELLWAVYGVIEALDSSENSKYQRLAKQWQVWLDYAKHTSAEVFYNGTGRVCAVTSISNQSNPIGGFNQSYTCEGNNTLNDPYEGELFNWWLHLFSPSLTVTDKSDLWATKRPQLVSVDWHSNASIGDITVQRGYWFSSHEQWKILELPYLDVPLIKRLYHNAERVRTCNAYLTKNPGMYASVNNITDSTGQILGYISNAGIPSISSQTVQELNVITPYSVFPTILFNQSVGLIWWKNMVDGKGMQNPYGSTESERIDGNGISSFVSWDSKITTIAAILGGVQNLVREKMKRDGVYQEFLDVSQREHERVFGSNLKGDEVELCLPEAKVPVTGAVMDYESCG</sequence>
<dbReference type="EMBL" id="ML994617">
    <property type="protein sequence ID" value="KAF2191459.1"/>
    <property type="molecule type" value="Genomic_DNA"/>
</dbReference>
<feature type="chain" id="PRO_5025374920" evidence="1">
    <location>
        <begin position="23"/>
        <end position="526"/>
    </location>
</feature>
<evidence type="ECO:0000313" key="3">
    <source>
        <dbReference type="EMBL" id="KAF2191459.1"/>
    </source>
</evidence>
<dbReference type="Proteomes" id="UP000800200">
    <property type="component" value="Unassembled WGS sequence"/>
</dbReference>
<evidence type="ECO:0000256" key="1">
    <source>
        <dbReference type="SAM" id="SignalP"/>
    </source>
</evidence>
<proteinExistence type="predicted"/>
<reference evidence="3" key="1">
    <citation type="journal article" date="2020" name="Stud. Mycol.">
        <title>101 Dothideomycetes genomes: a test case for predicting lifestyles and emergence of pathogens.</title>
        <authorList>
            <person name="Haridas S."/>
            <person name="Albert R."/>
            <person name="Binder M."/>
            <person name="Bloem J."/>
            <person name="Labutti K."/>
            <person name="Salamov A."/>
            <person name="Andreopoulos B."/>
            <person name="Baker S."/>
            <person name="Barry K."/>
            <person name="Bills G."/>
            <person name="Bluhm B."/>
            <person name="Cannon C."/>
            <person name="Castanera R."/>
            <person name="Culley D."/>
            <person name="Daum C."/>
            <person name="Ezra D."/>
            <person name="Gonzalez J."/>
            <person name="Henrissat B."/>
            <person name="Kuo A."/>
            <person name="Liang C."/>
            <person name="Lipzen A."/>
            <person name="Lutzoni F."/>
            <person name="Magnuson J."/>
            <person name="Mondo S."/>
            <person name="Nolan M."/>
            <person name="Ohm R."/>
            <person name="Pangilinan J."/>
            <person name="Park H.-J."/>
            <person name="Ramirez L."/>
            <person name="Alfaro M."/>
            <person name="Sun H."/>
            <person name="Tritt A."/>
            <person name="Yoshinaga Y."/>
            <person name="Zwiers L.-H."/>
            <person name="Turgeon B."/>
            <person name="Goodwin S."/>
            <person name="Spatafora J."/>
            <person name="Crous P."/>
            <person name="Grigoriev I."/>
        </authorList>
    </citation>
    <scope>NUCLEOTIDE SEQUENCE</scope>
    <source>
        <strain evidence="3">CBS 207.26</strain>
    </source>
</reference>
<keyword evidence="1" id="KW-0732">Signal</keyword>
<name>A0A6A6EL57_9PEZI</name>
<organism evidence="3 4">
    <name type="scientific">Zopfia rhizophila CBS 207.26</name>
    <dbReference type="NCBI Taxonomy" id="1314779"/>
    <lineage>
        <taxon>Eukaryota</taxon>
        <taxon>Fungi</taxon>
        <taxon>Dikarya</taxon>
        <taxon>Ascomycota</taxon>
        <taxon>Pezizomycotina</taxon>
        <taxon>Dothideomycetes</taxon>
        <taxon>Dothideomycetes incertae sedis</taxon>
        <taxon>Zopfiaceae</taxon>
        <taxon>Zopfia</taxon>
    </lineage>
</organism>
<dbReference type="OrthoDB" id="9981847at2759"/>